<accession>E1RHC1</accession>
<organism evidence="1 2">
    <name type="scientific">Methanolacinia petrolearia (strain DSM 11571 / OCM 486 / SEBR 4847)</name>
    <name type="common">Methanoplanus petrolearius</name>
    <dbReference type="NCBI Taxonomy" id="679926"/>
    <lineage>
        <taxon>Archaea</taxon>
        <taxon>Methanobacteriati</taxon>
        <taxon>Methanobacteriota</taxon>
        <taxon>Stenosarchaea group</taxon>
        <taxon>Methanomicrobia</taxon>
        <taxon>Methanomicrobiales</taxon>
        <taxon>Methanomicrobiaceae</taxon>
        <taxon>Methanolacinia</taxon>
    </lineage>
</organism>
<dbReference type="KEGG" id="mpi:Mpet_1672"/>
<dbReference type="STRING" id="679926.Mpet_1672"/>
<evidence type="ECO:0000313" key="1">
    <source>
        <dbReference type="EMBL" id="ADN36425.1"/>
    </source>
</evidence>
<dbReference type="eggNOG" id="arCOG01833">
    <property type="taxonomic scope" value="Archaea"/>
</dbReference>
<evidence type="ECO:0008006" key="3">
    <source>
        <dbReference type="Google" id="ProtNLM"/>
    </source>
</evidence>
<dbReference type="CDD" id="cd00298">
    <property type="entry name" value="ACD_sHsps_p23-like"/>
    <property type="match status" value="1"/>
</dbReference>
<keyword evidence="2" id="KW-1185">Reference proteome</keyword>
<sequence length="144" mass="15736">MSEDGDQGDERFRRMIMDMISEAMKTGKFPGEGNFSITIAGGNLPIDIIPPASMSPDEDDPNAIRDIKPHTEVHKLDDRIIIAADLPGAGEESTAIAVEDDDIIITSLADRVRYSARIKVPPIKKETLKYSIKNGLLEVSASEL</sequence>
<dbReference type="SUPFAM" id="SSF49764">
    <property type="entry name" value="HSP20-like chaperones"/>
    <property type="match status" value="1"/>
</dbReference>
<dbReference type="EMBL" id="CP002117">
    <property type="protein sequence ID" value="ADN36425.1"/>
    <property type="molecule type" value="Genomic_DNA"/>
</dbReference>
<dbReference type="GeneID" id="9744144"/>
<dbReference type="RefSeq" id="WP_013329602.1">
    <property type="nucleotide sequence ID" value="NC_014507.1"/>
</dbReference>
<proteinExistence type="predicted"/>
<dbReference type="OrthoDB" id="26084at2157"/>
<dbReference type="Gene3D" id="2.60.40.790">
    <property type="match status" value="1"/>
</dbReference>
<dbReference type="Proteomes" id="UP000006565">
    <property type="component" value="Chromosome"/>
</dbReference>
<evidence type="ECO:0000313" key="2">
    <source>
        <dbReference type="Proteomes" id="UP000006565"/>
    </source>
</evidence>
<reference evidence="1 2" key="1">
    <citation type="journal article" date="2010" name="Stand. Genomic Sci.">
        <title>Complete genome sequence of Methanoplanus petrolearius type strain (SEBR 4847).</title>
        <authorList>
            <person name="Brambilla E."/>
            <person name="Djao O.D."/>
            <person name="Daligault H."/>
            <person name="Lapidus A."/>
            <person name="Lucas S."/>
            <person name="Hammon N."/>
            <person name="Nolan M."/>
            <person name="Tice H."/>
            <person name="Cheng J.F."/>
            <person name="Han C."/>
            <person name="Tapia R."/>
            <person name="Goodwin L."/>
            <person name="Pitluck S."/>
            <person name="Liolios K."/>
            <person name="Ivanova N."/>
            <person name="Mavromatis K."/>
            <person name="Mikhailova N."/>
            <person name="Pati A."/>
            <person name="Chen A."/>
            <person name="Palaniappan K."/>
            <person name="Land M."/>
            <person name="Hauser L."/>
            <person name="Chang Y.J."/>
            <person name="Jeffries C.D."/>
            <person name="Rohde M."/>
            <person name="Spring S."/>
            <person name="Sikorski J."/>
            <person name="Goker M."/>
            <person name="Woyke T."/>
            <person name="Bristow J."/>
            <person name="Eisen J.A."/>
            <person name="Markowitz V."/>
            <person name="Hugenholtz P."/>
            <person name="Kyrpides N.C."/>
            <person name="Klenk H.P."/>
        </authorList>
    </citation>
    <scope>NUCLEOTIDE SEQUENCE [LARGE SCALE GENOMIC DNA]</scope>
    <source>
        <strain evidence="2">DSM 11571 / OCM 486 / SEBR 4847</strain>
    </source>
</reference>
<gene>
    <name evidence="1" type="ordered locus">Mpet_1672</name>
</gene>
<protein>
    <recommendedName>
        <fullName evidence="3">Heat shock protein Hsp20</fullName>
    </recommendedName>
</protein>
<name>E1RHC1_METP4</name>
<dbReference type="HOGENOM" id="CLU_1792149_0_0_2"/>
<dbReference type="AlphaFoldDB" id="E1RHC1"/>
<dbReference type="InterPro" id="IPR008978">
    <property type="entry name" value="HSP20-like_chaperone"/>
</dbReference>